<organism evidence="5 6">
    <name type="scientific">Chryseobacterium arthrosphaerae</name>
    <dbReference type="NCBI Taxonomy" id="651561"/>
    <lineage>
        <taxon>Bacteria</taxon>
        <taxon>Pseudomonadati</taxon>
        <taxon>Bacteroidota</taxon>
        <taxon>Flavobacteriia</taxon>
        <taxon>Flavobacteriales</taxon>
        <taxon>Weeksellaceae</taxon>
        <taxon>Chryseobacterium group</taxon>
        <taxon>Chryseobacterium</taxon>
    </lineage>
</organism>
<evidence type="ECO:0000256" key="2">
    <source>
        <dbReference type="SAM" id="Coils"/>
    </source>
</evidence>
<gene>
    <name evidence="5" type="ORF">BBI00_01490</name>
</gene>
<keyword evidence="5" id="KW-0969">Cilium</keyword>
<dbReference type="InterPro" id="IPR036737">
    <property type="entry name" value="OmpA-like_sf"/>
</dbReference>
<reference evidence="6" key="1">
    <citation type="submission" date="2016-07" db="EMBL/GenBank/DDBJ databases">
        <authorList>
            <person name="Florea S."/>
            <person name="Webb J.S."/>
            <person name="Jaromczyk J."/>
            <person name="Schardl C.L."/>
        </authorList>
    </citation>
    <scope>NUCLEOTIDE SEQUENCE [LARGE SCALE GENOMIC DNA]</scope>
    <source>
        <strain evidence="6">CC-VM-7</strain>
    </source>
</reference>
<proteinExistence type="predicted"/>
<dbReference type="STRING" id="651561.BBI00_01490"/>
<dbReference type="Gene3D" id="3.30.1330.60">
    <property type="entry name" value="OmpA-like domain"/>
    <property type="match status" value="1"/>
</dbReference>
<dbReference type="PANTHER" id="PTHR30329:SF21">
    <property type="entry name" value="LIPOPROTEIN YIAD-RELATED"/>
    <property type="match status" value="1"/>
</dbReference>
<comment type="caution">
    <text evidence="5">The sequence shown here is derived from an EMBL/GenBank/DDBJ whole genome shotgun (WGS) entry which is preliminary data.</text>
</comment>
<dbReference type="GO" id="GO:0016020">
    <property type="term" value="C:membrane"/>
    <property type="evidence" value="ECO:0007669"/>
    <property type="project" value="UniProtKB-UniRule"/>
</dbReference>
<dbReference type="RefSeq" id="WP_065397103.1">
    <property type="nucleotide sequence ID" value="NZ_JAKYXH010000005.1"/>
</dbReference>
<sequence>MSLNVIDLIKGQLGPALVSQAAAQFGESESGISKAIGGLLPAVVGGLANNADNPGVVDAITKASSSGILGNLLGGSSNNPLITSLLSSLFGDKIGGLVNSIASFSGISNNSAGSLLNLVTGATVGTVGKYAADNNLGASGISSLLNDQKGIVSSLLPAGLSLASFGLGAENWFGQAKETVSSVASTTRDNIAEDVATARENVTERAREVREQFENNNNNNQGGGSIWKWLLPLLLLIAAAYFLWKQCEKKETTTTTTTTSDSASTGSTADTASVTGTGTATPAPATAKTDENIDLNGVMLKGYKGGMEDQMIAFLKSDGYKNAADDSALKDKWYDFDHVNFKIGKSNELEAGSQGQLDNLVAILKAFPDAKIKIGGYTDKTGDEAKNVKLSKERAEYIKAALVKAGVGAQVLEAEGYGSKFAKVDASASDAERAADRKMAVRFAK</sequence>
<dbReference type="PROSITE" id="PS51123">
    <property type="entry name" value="OMPA_2"/>
    <property type="match status" value="1"/>
</dbReference>
<dbReference type="Pfam" id="PF00691">
    <property type="entry name" value="OmpA"/>
    <property type="match status" value="1"/>
</dbReference>
<feature type="region of interest" description="Disordered" evidence="3">
    <location>
        <begin position="253"/>
        <end position="288"/>
    </location>
</feature>
<feature type="compositionally biased region" description="Low complexity" evidence="3">
    <location>
        <begin position="253"/>
        <end position="287"/>
    </location>
</feature>
<dbReference type="AlphaFoldDB" id="A0A1B8ZNB5"/>
<dbReference type="SUPFAM" id="SSF103088">
    <property type="entry name" value="OmpA-like"/>
    <property type="match status" value="1"/>
</dbReference>
<dbReference type="CDD" id="cd07185">
    <property type="entry name" value="OmpA_C-like"/>
    <property type="match status" value="1"/>
</dbReference>
<evidence type="ECO:0000256" key="3">
    <source>
        <dbReference type="SAM" id="MobiDB-lite"/>
    </source>
</evidence>
<keyword evidence="5" id="KW-0966">Cell projection</keyword>
<accession>A0A1B8ZNB5</accession>
<keyword evidence="2" id="KW-0175">Coiled coil</keyword>
<feature type="coiled-coil region" evidence="2">
    <location>
        <begin position="192"/>
        <end position="219"/>
    </location>
</feature>
<evidence type="ECO:0000313" key="6">
    <source>
        <dbReference type="Proteomes" id="UP000093432"/>
    </source>
</evidence>
<name>A0A1B8ZNB5_9FLAO</name>
<evidence type="ECO:0000256" key="1">
    <source>
        <dbReference type="PROSITE-ProRule" id="PRU00473"/>
    </source>
</evidence>
<dbReference type="OrthoDB" id="9782229at2"/>
<dbReference type="EMBL" id="MAYG01000001">
    <property type="protein sequence ID" value="OCA73091.1"/>
    <property type="molecule type" value="Genomic_DNA"/>
</dbReference>
<keyword evidence="5" id="KW-0282">Flagellum</keyword>
<evidence type="ECO:0000313" key="5">
    <source>
        <dbReference type="EMBL" id="OCA73091.1"/>
    </source>
</evidence>
<dbReference type="PANTHER" id="PTHR30329">
    <property type="entry name" value="STATOR ELEMENT OF FLAGELLAR MOTOR COMPLEX"/>
    <property type="match status" value="1"/>
</dbReference>
<keyword evidence="1" id="KW-0472">Membrane</keyword>
<dbReference type="InterPro" id="IPR006665">
    <property type="entry name" value="OmpA-like"/>
</dbReference>
<feature type="domain" description="OmpA-like" evidence="4">
    <location>
        <begin position="328"/>
        <end position="445"/>
    </location>
</feature>
<evidence type="ECO:0000259" key="4">
    <source>
        <dbReference type="PROSITE" id="PS51123"/>
    </source>
</evidence>
<dbReference type="Proteomes" id="UP000093432">
    <property type="component" value="Unassembled WGS sequence"/>
</dbReference>
<dbReference type="Pfam" id="PF06078">
    <property type="entry name" value="DUF937"/>
    <property type="match status" value="1"/>
</dbReference>
<dbReference type="InterPro" id="IPR009282">
    <property type="entry name" value="DUF937"/>
</dbReference>
<dbReference type="InterPro" id="IPR050330">
    <property type="entry name" value="Bact_OuterMem_StrucFunc"/>
</dbReference>
<protein>
    <submittedName>
        <fullName evidence="5">Flagellar motor protein MotB</fullName>
    </submittedName>
</protein>